<proteinExistence type="predicted"/>
<name>A0A6L5E5L1_9ENTR</name>
<gene>
    <name evidence="1" type="ORF">GBB84_07660</name>
</gene>
<keyword evidence="2" id="KW-1185">Reference proteome</keyword>
<evidence type="ECO:0000313" key="2">
    <source>
        <dbReference type="Proteomes" id="UP000475079"/>
    </source>
</evidence>
<dbReference type="Proteomes" id="UP000475079">
    <property type="component" value="Unassembled WGS sequence"/>
</dbReference>
<reference evidence="1 2" key="1">
    <citation type="submission" date="2019-10" db="EMBL/GenBank/DDBJ databases">
        <title>Characterization of a new Citrobacter species.</title>
        <authorList>
            <person name="Goncalves Ribeiro T."/>
            <person name="Izdebski R."/>
            <person name="Urbanowicz P."/>
            <person name="Carmeli Y."/>
            <person name="Gniadkowski M."/>
            <person name="Peixe L."/>
        </authorList>
    </citation>
    <scope>NUCLEOTIDE SEQUENCE [LARGE SCALE GENOMIC DNA]</scope>
    <source>
        <strain evidence="1 2">NMI7905_11</strain>
    </source>
</reference>
<comment type="caution">
    <text evidence="1">The sequence shown here is derived from an EMBL/GenBank/DDBJ whole genome shotgun (WGS) entry which is preliminary data.</text>
</comment>
<dbReference type="AlphaFoldDB" id="A0A6L5E5L1"/>
<organism evidence="1 2">
    <name type="scientific">Citrobacter telavivensis</name>
    <dbReference type="NCBI Taxonomy" id="2653932"/>
    <lineage>
        <taxon>Bacteria</taxon>
        <taxon>Pseudomonadati</taxon>
        <taxon>Pseudomonadota</taxon>
        <taxon>Gammaproteobacteria</taxon>
        <taxon>Enterobacterales</taxon>
        <taxon>Enterobacteriaceae</taxon>
        <taxon>Citrobacter</taxon>
    </lineage>
</organism>
<protein>
    <submittedName>
        <fullName evidence="1">Uncharacterized protein</fullName>
    </submittedName>
</protein>
<evidence type="ECO:0000313" key="1">
    <source>
        <dbReference type="EMBL" id="MPQ50787.1"/>
    </source>
</evidence>
<sequence length="125" mass="13528">MSKVVKVAPIELEIDATEVINQVEELLGLLELPARSLEGIPEDVVNLLFDNIRPLLNDIVLSDFSTTVGTTDANKISLKVEIIGTLEHLATAIRTGDLHGLLFEHRLILPSVGGLKVNQILAVGE</sequence>
<dbReference type="EMBL" id="WHIY01000004">
    <property type="protein sequence ID" value="MPQ50787.1"/>
    <property type="molecule type" value="Genomic_DNA"/>
</dbReference>
<accession>A0A6L5E5L1</accession>